<gene>
    <name evidence="2" type="ORF">ACFR9U_05425</name>
</gene>
<dbReference type="AlphaFoldDB" id="A0ABD6C7Z5"/>
<keyword evidence="3" id="KW-1185">Reference proteome</keyword>
<evidence type="ECO:0000313" key="3">
    <source>
        <dbReference type="Proteomes" id="UP001597119"/>
    </source>
</evidence>
<dbReference type="EMBL" id="JBHUDJ010000002">
    <property type="protein sequence ID" value="MFD1586412.1"/>
    <property type="molecule type" value="Genomic_DNA"/>
</dbReference>
<dbReference type="PANTHER" id="PTHR31303:SF1">
    <property type="entry name" value="CTP-DEPENDENT DIACYLGLYCEROL KINASE 1"/>
    <property type="match status" value="1"/>
</dbReference>
<reference evidence="2 3" key="1">
    <citation type="journal article" date="2019" name="Int. J. Syst. Evol. Microbiol.">
        <title>The Global Catalogue of Microorganisms (GCM) 10K type strain sequencing project: providing services to taxonomists for standard genome sequencing and annotation.</title>
        <authorList>
            <consortium name="The Broad Institute Genomics Platform"/>
            <consortium name="The Broad Institute Genome Sequencing Center for Infectious Disease"/>
            <person name="Wu L."/>
            <person name="Ma J."/>
        </authorList>
    </citation>
    <scope>NUCLEOTIDE SEQUENCE [LARGE SCALE GENOMIC DNA]</scope>
    <source>
        <strain evidence="2 3">CGMCC 1.12125</strain>
    </source>
</reference>
<comment type="caution">
    <text evidence="2">The sequence shown here is derived from an EMBL/GenBank/DDBJ whole genome shotgun (WGS) entry which is preliminary data.</text>
</comment>
<keyword evidence="1" id="KW-0472">Membrane</keyword>
<dbReference type="GO" id="GO:0016301">
    <property type="term" value="F:kinase activity"/>
    <property type="evidence" value="ECO:0007669"/>
    <property type="project" value="UniProtKB-KW"/>
</dbReference>
<accession>A0ABD6C7Z5</accession>
<name>A0ABD6C7Z5_9EURY</name>
<dbReference type="PANTHER" id="PTHR31303">
    <property type="entry name" value="CTP-DEPENDENT DIACYLGLYCEROL KINASE 1"/>
    <property type="match status" value="1"/>
</dbReference>
<keyword evidence="1" id="KW-1133">Transmembrane helix</keyword>
<feature type="transmembrane region" description="Helical" evidence="1">
    <location>
        <begin position="179"/>
        <end position="197"/>
    </location>
</feature>
<feature type="transmembrane region" description="Helical" evidence="1">
    <location>
        <begin position="40"/>
        <end position="61"/>
    </location>
</feature>
<keyword evidence="2" id="KW-0418">Kinase</keyword>
<keyword evidence="2" id="KW-0808">Transferase</keyword>
<keyword evidence="1" id="KW-0812">Transmembrane</keyword>
<dbReference type="InterPro" id="IPR037997">
    <property type="entry name" value="Dgk1-like"/>
</dbReference>
<evidence type="ECO:0000313" key="2">
    <source>
        <dbReference type="EMBL" id="MFD1586412.1"/>
    </source>
</evidence>
<feature type="transmembrane region" description="Helical" evidence="1">
    <location>
        <begin position="129"/>
        <end position="159"/>
    </location>
</feature>
<sequence length="199" mass="21560">MANEIARKLVHASGAGIPALYLLNQRFIHSPYLTWESIRYVLAAGVAITVVLEIVRLGFGWNWIVFEKLTREYEQDSVAGYAMYVFSGSLTGIVFEPRIAIPAILMLTLADPISGQLSADELRTIKRPLVLVTMFGVCTLIASIWVPLPAAILGGLAAMVADGVKPIVHGFVVDDNLTIPIYAAVAMTVGLLYLPAVTF</sequence>
<dbReference type="Proteomes" id="UP001597119">
    <property type="component" value="Unassembled WGS sequence"/>
</dbReference>
<evidence type="ECO:0000256" key="1">
    <source>
        <dbReference type="SAM" id="Phobius"/>
    </source>
</evidence>
<organism evidence="2 3">
    <name type="scientific">Halorientalis brevis</name>
    <dbReference type="NCBI Taxonomy" id="1126241"/>
    <lineage>
        <taxon>Archaea</taxon>
        <taxon>Methanobacteriati</taxon>
        <taxon>Methanobacteriota</taxon>
        <taxon>Stenosarchaea group</taxon>
        <taxon>Halobacteria</taxon>
        <taxon>Halobacteriales</taxon>
        <taxon>Haloarculaceae</taxon>
        <taxon>Halorientalis</taxon>
    </lineage>
</organism>
<proteinExistence type="predicted"/>
<protein>
    <submittedName>
        <fullName evidence="2">Dolichol kinase</fullName>
    </submittedName>
</protein>
<dbReference type="RefSeq" id="WP_247379779.1">
    <property type="nucleotide sequence ID" value="NZ_JALLGV010000007.1"/>
</dbReference>